<reference evidence="2 3" key="1">
    <citation type="journal article" date="2019" name="Sci. Rep.">
        <title>Orb-weaving spider Araneus ventricosus genome elucidates the spidroin gene catalogue.</title>
        <authorList>
            <person name="Kono N."/>
            <person name="Nakamura H."/>
            <person name="Ohtoshi R."/>
            <person name="Moran D.A.P."/>
            <person name="Shinohara A."/>
            <person name="Yoshida Y."/>
            <person name="Fujiwara M."/>
            <person name="Mori M."/>
            <person name="Tomita M."/>
            <person name="Arakawa K."/>
        </authorList>
    </citation>
    <scope>NUCLEOTIDE SEQUENCE [LARGE SCALE GENOMIC DNA]</scope>
</reference>
<evidence type="ECO:0000313" key="2">
    <source>
        <dbReference type="EMBL" id="GBO27790.1"/>
    </source>
</evidence>
<dbReference type="EMBL" id="BGPR01050848">
    <property type="protein sequence ID" value="GBO27790.1"/>
    <property type="molecule type" value="Genomic_DNA"/>
</dbReference>
<sequence length="99" mass="11750">MQIYTDNDDRFQKMSGFIRAISDNFVSYQEDWEQVRKDNEKLKAEKAQLVAEKARLEEQLRSRAPLPAPPPLSTGQEWRLLSGPVHEKRVLLLRWSRRR</sequence>
<proteinExistence type="predicted"/>
<keyword evidence="1" id="KW-0175">Coiled coil</keyword>
<accession>A0A4Y2VV63</accession>
<organism evidence="2 3">
    <name type="scientific">Araneus ventricosus</name>
    <name type="common">Orbweaver spider</name>
    <name type="synonym">Epeira ventricosa</name>
    <dbReference type="NCBI Taxonomy" id="182803"/>
    <lineage>
        <taxon>Eukaryota</taxon>
        <taxon>Metazoa</taxon>
        <taxon>Ecdysozoa</taxon>
        <taxon>Arthropoda</taxon>
        <taxon>Chelicerata</taxon>
        <taxon>Arachnida</taxon>
        <taxon>Araneae</taxon>
        <taxon>Araneomorphae</taxon>
        <taxon>Entelegynae</taxon>
        <taxon>Araneoidea</taxon>
        <taxon>Araneidae</taxon>
        <taxon>Araneus</taxon>
    </lineage>
</organism>
<feature type="coiled-coil region" evidence="1">
    <location>
        <begin position="32"/>
        <end position="62"/>
    </location>
</feature>
<evidence type="ECO:0000256" key="1">
    <source>
        <dbReference type="SAM" id="Coils"/>
    </source>
</evidence>
<dbReference type="Proteomes" id="UP000499080">
    <property type="component" value="Unassembled WGS sequence"/>
</dbReference>
<keyword evidence="3" id="KW-1185">Reference proteome</keyword>
<comment type="caution">
    <text evidence="2">The sequence shown here is derived from an EMBL/GenBank/DDBJ whole genome shotgun (WGS) entry which is preliminary data.</text>
</comment>
<protein>
    <submittedName>
        <fullName evidence="2">Uncharacterized protein</fullName>
    </submittedName>
</protein>
<dbReference type="AlphaFoldDB" id="A0A4Y2VV63"/>
<gene>
    <name evidence="2" type="ORF">AVEN_68246_1</name>
</gene>
<name>A0A4Y2VV63_ARAVE</name>
<evidence type="ECO:0000313" key="3">
    <source>
        <dbReference type="Proteomes" id="UP000499080"/>
    </source>
</evidence>